<dbReference type="PANTHER" id="PTHR43098">
    <property type="entry name" value="L-ORNITHINE N(5)-MONOOXYGENASE-RELATED"/>
    <property type="match status" value="1"/>
</dbReference>
<gene>
    <name evidence="9" type="ORF">G7Y89_g7436</name>
</gene>
<keyword evidence="6" id="KW-0560">Oxidoreductase</keyword>
<proteinExistence type="inferred from homology"/>
<sequence>MPQEKLSKGFQDKNFADDVPDKQRFRAEKQGPRIKDPKKRAIVYPPEPLYAFGAKCTPLEKHYFESYNYGYVDVIDLNDSPIFEFTETGIKAKNEGKIKFDAIVLATGFDAIIGGLTEINIKGTYSVTLVER</sequence>
<evidence type="ECO:0000256" key="2">
    <source>
        <dbReference type="ARBA" id="ARBA00010139"/>
    </source>
</evidence>
<evidence type="ECO:0000256" key="8">
    <source>
        <dbReference type="SAM" id="MobiDB-lite"/>
    </source>
</evidence>
<dbReference type="InterPro" id="IPR036188">
    <property type="entry name" value="FAD/NAD-bd_sf"/>
</dbReference>
<keyword evidence="4" id="KW-0274">FAD</keyword>
<evidence type="ECO:0008006" key="11">
    <source>
        <dbReference type="Google" id="ProtNLM"/>
    </source>
</evidence>
<evidence type="ECO:0000313" key="9">
    <source>
        <dbReference type="EMBL" id="KAF4630701.1"/>
    </source>
</evidence>
<name>A0A8H4W228_9HELO</name>
<comment type="caution">
    <text evidence="9">The sequence shown here is derived from an EMBL/GenBank/DDBJ whole genome shotgun (WGS) entry which is preliminary data.</text>
</comment>
<dbReference type="SUPFAM" id="SSF51905">
    <property type="entry name" value="FAD/NAD(P)-binding domain"/>
    <property type="match status" value="1"/>
</dbReference>
<evidence type="ECO:0000256" key="5">
    <source>
        <dbReference type="ARBA" id="ARBA00022857"/>
    </source>
</evidence>
<comment type="similarity">
    <text evidence="2">Belongs to the FAD-binding monooxygenase family.</text>
</comment>
<comment type="cofactor">
    <cofactor evidence="1">
        <name>FAD</name>
        <dbReference type="ChEBI" id="CHEBI:57692"/>
    </cofactor>
</comment>
<organism evidence="9 10">
    <name type="scientific">Cudoniella acicularis</name>
    <dbReference type="NCBI Taxonomy" id="354080"/>
    <lineage>
        <taxon>Eukaryota</taxon>
        <taxon>Fungi</taxon>
        <taxon>Dikarya</taxon>
        <taxon>Ascomycota</taxon>
        <taxon>Pezizomycotina</taxon>
        <taxon>Leotiomycetes</taxon>
        <taxon>Helotiales</taxon>
        <taxon>Tricladiaceae</taxon>
        <taxon>Cudoniella</taxon>
    </lineage>
</organism>
<dbReference type="EMBL" id="JAAMPI010000523">
    <property type="protein sequence ID" value="KAF4630701.1"/>
    <property type="molecule type" value="Genomic_DNA"/>
</dbReference>
<dbReference type="OrthoDB" id="66881at2759"/>
<feature type="region of interest" description="Disordered" evidence="8">
    <location>
        <begin position="1"/>
        <end position="33"/>
    </location>
</feature>
<dbReference type="AlphaFoldDB" id="A0A8H4W228"/>
<dbReference type="PANTHER" id="PTHR43098:SF3">
    <property type="entry name" value="L-ORNITHINE N(5)-MONOOXYGENASE-RELATED"/>
    <property type="match status" value="1"/>
</dbReference>
<evidence type="ECO:0000256" key="4">
    <source>
        <dbReference type="ARBA" id="ARBA00022827"/>
    </source>
</evidence>
<evidence type="ECO:0000256" key="6">
    <source>
        <dbReference type="ARBA" id="ARBA00023002"/>
    </source>
</evidence>
<reference evidence="9 10" key="1">
    <citation type="submission" date="2020-03" db="EMBL/GenBank/DDBJ databases">
        <title>Draft Genome Sequence of Cudoniella acicularis.</title>
        <authorList>
            <person name="Buettner E."/>
            <person name="Kellner H."/>
        </authorList>
    </citation>
    <scope>NUCLEOTIDE SEQUENCE [LARGE SCALE GENOMIC DNA]</scope>
    <source>
        <strain evidence="9 10">DSM 108380</strain>
    </source>
</reference>
<accession>A0A8H4W228</accession>
<dbReference type="GO" id="GO:0004497">
    <property type="term" value="F:monooxygenase activity"/>
    <property type="evidence" value="ECO:0007669"/>
    <property type="project" value="UniProtKB-KW"/>
</dbReference>
<keyword evidence="7" id="KW-0503">Monooxygenase</keyword>
<keyword evidence="3" id="KW-0285">Flavoprotein</keyword>
<evidence type="ECO:0000313" key="10">
    <source>
        <dbReference type="Proteomes" id="UP000566819"/>
    </source>
</evidence>
<dbReference type="Proteomes" id="UP000566819">
    <property type="component" value="Unassembled WGS sequence"/>
</dbReference>
<keyword evidence="5" id="KW-0521">NADP</keyword>
<protein>
    <recommendedName>
        <fullName evidence="11">Flavin-containing monooxygenase</fullName>
    </recommendedName>
</protein>
<evidence type="ECO:0000256" key="1">
    <source>
        <dbReference type="ARBA" id="ARBA00001974"/>
    </source>
</evidence>
<evidence type="ECO:0000256" key="7">
    <source>
        <dbReference type="ARBA" id="ARBA00023033"/>
    </source>
</evidence>
<evidence type="ECO:0000256" key="3">
    <source>
        <dbReference type="ARBA" id="ARBA00022630"/>
    </source>
</evidence>
<keyword evidence="10" id="KW-1185">Reference proteome</keyword>
<dbReference type="InterPro" id="IPR050775">
    <property type="entry name" value="FAD-binding_Monooxygenases"/>
</dbReference>